<proteinExistence type="predicted"/>
<dbReference type="WBParaSite" id="GPUH_0002526101-mRNA-1">
    <property type="protein sequence ID" value="GPUH_0002526101-mRNA-1"/>
    <property type="gene ID" value="GPUH_0002526101"/>
</dbReference>
<reference evidence="2" key="1">
    <citation type="submission" date="2016-06" db="UniProtKB">
        <authorList>
            <consortium name="WormBaseParasite"/>
        </authorList>
    </citation>
    <scope>IDENTIFICATION</scope>
</reference>
<protein>
    <submittedName>
        <fullName evidence="2">Cation_ATPase_N domain-containing protein</fullName>
    </submittedName>
</protein>
<evidence type="ECO:0000256" key="1">
    <source>
        <dbReference type="SAM" id="MobiDB-lite"/>
    </source>
</evidence>
<evidence type="ECO:0000313" key="2">
    <source>
        <dbReference type="WBParaSite" id="GPUH_0002526101-mRNA-1"/>
    </source>
</evidence>
<feature type="compositionally biased region" description="Polar residues" evidence="1">
    <location>
        <begin position="56"/>
        <end position="65"/>
    </location>
</feature>
<dbReference type="AlphaFoldDB" id="A0A183EW90"/>
<feature type="region of interest" description="Disordered" evidence="1">
    <location>
        <begin position="16"/>
        <end position="65"/>
    </location>
</feature>
<feature type="compositionally biased region" description="Basic and acidic residues" evidence="1">
    <location>
        <begin position="37"/>
        <end position="52"/>
    </location>
</feature>
<sequence>LEVNDESLLGCSQEEAARALRRSGNNVPSPPQVRASIDTKRGAASGSDRHEACPSALSNSDTQGILNSTATSLSPVVTRASEITTTVASISDDGPLATSSPLPPSSVSLLAISVFLMHETVFV</sequence>
<accession>A0A183EW90</accession>
<organism evidence="2">
    <name type="scientific">Gongylonema pulchrum</name>
    <dbReference type="NCBI Taxonomy" id="637853"/>
    <lineage>
        <taxon>Eukaryota</taxon>
        <taxon>Metazoa</taxon>
        <taxon>Ecdysozoa</taxon>
        <taxon>Nematoda</taxon>
        <taxon>Chromadorea</taxon>
        <taxon>Rhabditida</taxon>
        <taxon>Spirurina</taxon>
        <taxon>Spiruromorpha</taxon>
        <taxon>Spiruroidea</taxon>
        <taxon>Gongylonematidae</taxon>
        <taxon>Gongylonema</taxon>
    </lineage>
</organism>
<name>A0A183EW90_9BILA</name>